<dbReference type="SUPFAM" id="SSF52047">
    <property type="entry name" value="RNI-like"/>
    <property type="match status" value="1"/>
</dbReference>
<keyword evidence="1" id="KW-0732">Signal</keyword>
<reference evidence="2" key="1">
    <citation type="journal article" date="2021" name="Nat. Commun.">
        <title>Genetic determinants of endophytism in the Arabidopsis root mycobiome.</title>
        <authorList>
            <person name="Mesny F."/>
            <person name="Miyauchi S."/>
            <person name="Thiergart T."/>
            <person name="Pickel B."/>
            <person name="Atanasova L."/>
            <person name="Karlsson M."/>
            <person name="Huettel B."/>
            <person name="Barry K.W."/>
            <person name="Haridas S."/>
            <person name="Chen C."/>
            <person name="Bauer D."/>
            <person name="Andreopoulos W."/>
            <person name="Pangilinan J."/>
            <person name="LaButti K."/>
            <person name="Riley R."/>
            <person name="Lipzen A."/>
            <person name="Clum A."/>
            <person name="Drula E."/>
            <person name="Henrissat B."/>
            <person name="Kohler A."/>
            <person name="Grigoriev I.V."/>
            <person name="Martin F.M."/>
            <person name="Hacquard S."/>
        </authorList>
    </citation>
    <scope>NUCLEOTIDE SEQUENCE</scope>
    <source>
        <strain evidence="2">MPI-CAGE-CH-0235</strain>
    </source>
</reference>
<keyword evidence="3" id="KW-1185">Reference proteome</keyword>
<gene>
    <name evidence="2" type="ORF">B0I35DRAFT_516948</name>
</gene>
<protein>
    <submittedName>
        <fullName evidence="2">Uncharacterized protein</fullName>
    </submittedName>
</protein>
<feature type="signal peptide" evidence="1">
    <location>
        <begin position="1"/>
        <end position="17"/>
    </location>
</feature>
<organism evidence="2 3">
    <name type="scientific">Stachybotrys elegans</name>
    <dbReference type="NCBI Taxonomy" id="80388"/>
    <lineage>
        <taxon>Eukaryota</taxon>
        <taxon>Fungi</taxon>
        <taxon>Dikarya</taxon>
        <taxon>Ascomycota</taxon>
        <taxon>Pezizomycotina</taxon>
        <taxon>Sordariomycetes</taxon>
        <taxon>Hypocreomycetidae</taxon>
        <taxon>Hypocreales</taxon>
        <taxon>Stachybotryaceae</taxon>
        <taxon>Stachybotrys</taxon>
    </lineage>
</organism>
<comment type="caution">
    <text evidence="2">The sequence shown here is derived from an EMBL/GenBank/DDBJ whole genome shotgun (WGS) entry which is preliminary data.</text>
</comment>
<accession>A0A8K0WK47</accession>
<dbReference type="Proteomes" id="UP000813444">
    <property type="component" value="Unassembled WGS sequence"/>
</dbReference>
<name>A0A8K0WK47_9HYPO</name>
<dbReference type="OrthoDB" id="3945550at2759"/>
<proteinExistence type="predicted"/>
<dbReference type="Gene3D" id="3.80.10.10">
    <property type="entry name" value="Ribonuclease Inhibitor"/>
    <property type="match status" value="1"/>
</dbReference>
<dbReference type="InterPro" id="IPR032675">
    <property type="entry name" value="LRR_dom_sf"/>
</dbReference>
<evidence type="ECO:0000313" key="2">
    <source>
        <dbReference type="EMBL" id="KAH7304173.1"/>
    </source>
</evidence>
<dbReference type="AlphaFoldDB" id="A0A8K0WK47"/>
<evidence type="ECO:0000256" key="1">
    <source>
        <dbReference type="SAM" id="SignalP"/>
    </source>
</evidence>
<feature type="chain" id="PRO_5035429969" evidence="1">
    <location>
        <begin position="18"/>
        <end position="377"/>
    </location>
</feature>
<dbReference type="EMBL" id="JAGPNK010000025">
    <property type="protein sequence ID" value="KAH7304173.1"/>
    <property type="molecule type" value="Genomic_DNA"/>
</dbReference>
<sequence>MRVTPTIPVLLLGAAAASDKLAEGAAKCPEKLKATVDWVDYEWSGVRHLTMAGLHDHLKACHNTAELNLHLDFDGAFGLVPLNFPFNLAGGDRYPNLTSLKVNGYNFDSRPWDELLATWNWNLLKIWLGTPKERRYMSNIELWLEAMDWSHLESLDMGVHISDHLAEVIPPHLTNLKHLTFSQSNMHLSDGSLKFIQSLASSVLDKHGSSLKNLDIHYDDRDTPLPQLTSEEFHLIDTKALNLQHLALNIDRNGTWPWEALEIIASSLPSLESVHIWLQLASDLAQQNPPPDFYTDQEAVTDSAFREPRLNQTTAAEVFTFLKARNGDGSLQSVTFSSGDFIGGPARFSQWDYGRRPALIRATEIFEPENGEPAVIQ</sequence>
<evidence type="ECO:0000313" key="3">
    <source>
        <dbReference type="Proteomes" id="UP000813444"/>
    </source>
</evidence>